<comment type="caution">
    <text evidence="5">The sequence shown here is derived from an EMBL/GenBank/DDBJ whole genome shotgun (WGS) entry which is preliminary data.</text>
</comment>
<evidence type="ECO:0000256" key="1">
    <source>
        <dbReference type="ARBA" id="ARBA00004123"/>
    </source>
</evidence>
<evidence type="ECO:0000313" key="5">
    <source>
        <dbReference type="EMBL" id="KAK8504380.1"/>
    </source>
</evidence>
<keyword evidence="6" id="KW-1185">Reference proteome</keyword>
<proteinExistence type="inferred from homology"/>
<keyword evidence="2" id="KW-0217">Developmental protein</keyword>
<evidence type="ECO:0000313" key="6">
    <source>
        <dbReference type="Proteomes" id="UP001472677"/>
    </source>
</evidence>
<accession>A0ABR2BB77</accession>
<dbReference type="InterPro" id="IPR024861">
    <property type="entry name" value="Donson"/>
</dbReference>
<evidence type="ECO:0000256" key="4">
    <source>
        <dbReference type="ARBA" id="ARBA00025806"/>
    </source>
</evidence>
<keyword evidence="3" id="KW-0539">Nucleus</keyword>
<protein>
    <recommendedName>
        <fullName evidence="7">Protein downstream neighbor of Son</fullName>
    </recommendedName>
</protein>
<dbReference type="Proteomes" id="UP001472677">
    <property type="component" value="Unassembled WGS sequence"/>
</dbReference>
<evidence type="ECO:0000256" key="3">
    <source>
        <dbReference type="ARBA" id="ARBA00023242"/>
    </source>
</evidence>
<dbReference type="PANTHER" id="PTHR12972:SF0">
    <property type="entry name" value="PROTEIN DOWNSTREAM NEIGHBOR OF SON"/>
    <property type="match status" value="1"/>
</dbReference>
<organism evidence="5 6">
    <name type="scientific">Hibiscus sabdariffa</name>
    <name type="common">roselle</name>
    <dbReference type="NCBI Taxonomy" id="183260"/>
    <lineage>
        <taxon>Eukaryota</taxon>
        <taxon>Viridiplantae</taxon>
        <taxon>Streptophyta</taxon>
        <taxon>Embryophyta</taxon>
        <taxon>Tracheophyta</taxon>
        <taxon>Spermatophyta</taxon>
        <taxon>Magnoliopsida</taxon>
        <taxon>eudicotyledons</taxon>
        <taxon>Gunneridae</taxon>
        <taxon>Pentapetalae</taxon>
        <taxon>rosids</taxon>
        <taxon>malvids</taxon>
        <taxon>Malvales</taxon>
        <taxon>Malvaceae</taxon>
        <taxon>Malvoideae</taxon>
        <taxon>Hibiscus</taxon>
    </lineage>
</organism>
<dbReference type="PANTHER" id="PTHR12972">
    <property type="entry name" value="DOWNSTREAM NEIGHBOR OF SON"/>
    <property type="match status" value="1"/>
</dbReference>
<name>A0ABR2BB77_9ROSI</name>
<reference evidence="5 6" key="1">
    <citation type="journal article" date="2024" name="G3 (Bethesda)">
        <title>Genome assembly of Hibiscus sabdariffa L. provides insights into metabolisms of medicinal natural products.</title>
        <authorList>
            <person name="Kim T."/>
        </authorList>
    </citation>
    <scope>NUCLEOTIDE SEQUENCE [LARGE SCALE GENOMIC DNA]</scope>
    <source>
        <strain evidence="5">TK-2024</strain>
        <tissue evidence="5">Old leaves</tissue>
    </source>
</reference>
<dbReference type="EMBL" id="JBBPBM010000143">
    <property type="protein sequence ID" value="KAK8504380.1"/>
    <property type="molecule type" value="Genomic_DNA"/>
</dbReference>
<comment type="similarity">
    <text evidence="4">Belongs to the DONSON family.</text>
</comment>
<evidence type="ECO:0008006" key="7">
    <source>
        <dbReference type="Google" id="ProtNLM"/>
    </source>
</evidence>
<gene>
    <name evidence="5" type="ORF">V6N12_032881</name>
</gene>
<comment type="subcellular location">
    <subcellularLocation>
        <location evidence="1">Nucleus</location>
    </subcellularLocation>
</comment>
<sequence length="632" mass="69094">MAKVATHGALASTSQQIGGDALKIGTAVKRKTPSELRGEQLKMANTVELVHKSLAPSDMENGLKKSDPQRNPRYIDIRMDAVFPAKKPRFKLPSGKENSKENSSVDQLSCLKKISAFSNLAAKKRQQLSCPEGFVASVDVPNDDAPNAHQTLEKCNQGTFLSVTELSSGGQKLSGLSTVDMDKALKGLAACEAIPNFASDSSERLDDLSTGNFCSDYHVTGNKIPLDFTLKTYARLVSSSSVNWLHRSMMCGTYNGMPQFTSHSGSYEDQNISSASQTRLASQVLNSNALHSWIYPQSTLPPPLISVLISAAADGVEMDFFRKRVRAWEESFRSLYYMFRENVCSIFYVCTSHFVVMFTATDGSGRSRRSYHAYISQSTRGLRSLLKEQDVSFSTPLCHSQVEHVTTEDLLELSEIEKHNLGQTRRMNSFSDIDNTPQSLLVFSGNQNVHGSNISDYFLIFFRSFLTFLNAVDVPVLYSPMPFQHATLCAPEVKCMEIKRADHGASVPQGSILKDGHSIPISSGGLCYSIEIKDSWIPPWIISNICAQMASKGQSFEASFTTDHTSVGLNIALGTVSEIADSSEATSDGNTQEITGYSFGVPEAIVSPNLNSGLLKGLKYCNGSYVVSLTPV</sequence>
<evidence type="ECO:0000256" key="2">
    <source>
        <dbReference type="ARBA" id="ARBA00022473"/>
    </source>
</evidence>
<dbReference type="PRINTS" id="PR02064">
    <property type="entry name" value="DONSON"/>
</dbReference>